<protein>
    <recommendedName>
        <fullName evidence="2">NinB protein</fullName>
    </recommendedName>
</protein>
<sequence>MTRQTIIIRDETLRKRVIGLISALNLDKPWRIILEPHRKRRSLSQNSLMWCWLNEVAEHVSQHTGMDIDDIHEAFKQKFLPAKIKEVLGETLDVRSTTKLTTLEMVGYMDRIYAWVTSELGVLLPLPQDFQKR</sequence>
<proteinExistence type="predicted"/>
<evidence type="ECO:0000313" key="1">
    <source>
        <dbReference type="EMBL" id="KKL91414.1"/>
    </source>
</evidence>
<name>A0A0F9FYC8_9ZZZZ</name>
<dbReference type="InterPro" id="IPR008711">
    <property type="entry name" value="Recombinase_NinB"/>
</dbReference>
<gene>
    <name evidence="1" type="ORF">LCGC14_1894930</name>
</gene>
<dbReference type="EMBL" id="LAZR01019736">
    <property type="protein sequence ID" value="KKL91414.1"/>
    <property type="molecule type" value="Genomic_DNA"/>
</dbReference>
<dbReference type="InterPro" id="IPR036619">
    <property type="entry name" value="NinB_sf"/>
</dbReference>
<evidence type="ECO:0008006" key="2">
    <source>
        <dbReference type="Google" id="ProtNLM"/>
    </source>
</evidence>
<reference evidence="1" key="1">
    <citation type="journal article" date="2015" name="Nature">
        <title>Complex archaea that bridge the gap between prokaryotes and eukaryotes.</title>
        <authorList>
            <person name="Spang A."/>
            <person name="Saw J.H."/>
            <person name="Jorgensen S.L."/>
            <person name="Zaremba-Niedzwiedzka K."/>
            <person name="Martijn J."/>
            <person name="Lind A.E."/>
            <person name="van Eijk R."/>
            <person name="Schleper C."/>
            <person name="Guy L."/>
            <person name="Ettema T.J."/>
        </authorList>
    </citation>
    <scope>NUCLEOTIDE SEQUENCE</scope>
</reference>
<dbReference type="Gene3D" id="1.10.3790.10">
    <property type="entry name" value="NinB"/>
    <property type="match status" value="1"/>
</dbReference>
<dbReference type="Pfam" id="PF05772">
    <property type="entry name" value="NinB"/>
    <property type="match status" value="1"/>
</dbReference>
<comment type="caution">
    <text evidence="1">The sequence shown here is derived from an EMBL/GenBank/DDBJ whole genome shotgun (WGS) entry which is preliminary data.</text>
</comment>
<organism evidence="1">
    <name type="scientific">marine sediment metagenome</name>
    <dbReference type="NCBI Taxonomy" id="412755"/>
    <lineage>
        <taxon>unclassified sequences</taxon>
        <taxon>metagenomes</taxon>
        <taxon>ecological metagenomes</taxon>
    </lineage>
</organism>
<accession>A0A0F9FYC8</accession>
<dbReference type="AlphaFoldDB" id="A0A0F9FYC8"/>
<dbReference type="SUPFAM" id="SSF103370">
    <property type="entry name" value="NinB"/>
    <property type="match status" value="1"/>
</dbReference>